<evidence type="ECO:0008006" key="3">
    <source>
        <dbReference type="Google" id="ProtNLM"/>
    </source>
</evidence>
<dbReference type="SUPFAM" id="SSF143120">
    <property type="entry name" value="YefM-like"/>
    <property type="match status" value="1"/>
</dbReference>
<reference evidence="2" key="1">
    <citation type="submission" date="2019-03" db="EMBL/GenBank/DDBJ databases">
        <authorList>
            <consortium name="Pathogen Informatics"/>
        </authorList>
    </citation>
    <scope>NUCLEOTIDE SEQUENCE</scope>
    <source>
        <strain evidence="2">Unknown</strain>
    </source>
</reference>
<gene>
    <name evidence="2" type="ORF">NCTC4101_01772</name>
</gene>
<dbReference type="EMBL" id="CAAHDN010000018">
    <property type="protein sequence ID" value="VGM96353.1"/>
    <property type="molecule type" value="Genomic_DNA"/>
</dbReference>
<dbReference type="InterPro" id="IPR036165">
    <property type="entry name" value="YefM-like_sf"/>
</dbReference>
<name>A0A486XGL4_9PAST</name>
<proteinExistence type="inferred from homology"/>
<dbReference type="AlphaFoldDB" id="A0A486XGL4"/>
<sequence length="95" mass="11117">MAITVTSKEFNQRASYVLKLSETQPVFITKWGKIVSVLSNYRDYRKAQSEPSFEELFGQPTTPVSDKDIEDFDQILTEIRKNTHIREVELDQYKV</sequence>
<evidence type="ECO:0000256" key="1">
    <source>
        <dbReference type="ARBA" id="ARBA00009981"/>
    </source>
</evidence>
<protein>
    <recommendedName>
        <fullName evidence="3">Phd_YefM</fullName>
    </recommendedName>
</protein>
<accession>A0A486XGL4</accession>
<comment type="similarity">
    <text evidence="1">Belongs to the phD/YefM antitoxin family.</text>
</comment>
<evidence type="ECO:0000313" key="2">
    <source>
        <dbReference type="EMBL" id="VGM96353.1"/>
    </source>
</evidence>
<organism evidence="2">
    <name type="scientific">uncultured Avibacterium sp</name>
    <dbReference type="NCBI Taxonomy" id="1936169"/>
    <lineage>
        <taxon>Bacteria</taxon>
        <taxon>Pseudomonadati</taxon>
        <taxon>Pseudomonadota</taxon>
        <taxon>Gammaproteobacteria</taxon>
        <taxon>Pasteurellales</taxon>
        <taxon>Pasteurellaceae</taxon>
        <taxon>Avibacterium</taxon>
        <taxon>environmental samples</taxon>
    </lineage>
</organism>